<dbReference type="PROSITE" id="PS00108">
    <property type="entry name" value="PROTEIN_KINASE_ST"/>
    <property type="match status" value="1"/>
</dbReference>
<feature type="region of interest" description="Disordered" evidence="8">
    <location>
        <begin position="266"/>
        <end position="363"/>
    </location>
</feature>
<dbReference type="InterPro" id="IPR017441">
    <property type="entry name" value="Protein_kinase_ATP_BS"/>
</dbReference>
<evidence type="ECO:0000256" key="2">
    <source>
        <dbReference type="ARBA" id="ARBA00022527"/>
    </source>
</evidence>
<dbReference type="PANTHER" id="PTHR43289:SF6">
    <property type="entry name" value="SERINE_THREONINE-PROTEIN KINASE NEKL-3"/>
    <property type="match status" value="1"/>
</dbReference>
<evidence type="ECO:0000313" key="11">
    <source>
        <dbReference type="EMBL" id="PRW62421.1"/>
    </source>
</evidence>
<dbReference type="InParanoid" id="A0A2T0GTJ7"/>
<evidence type="ECO:0000256" key="7">
    <source>
        <dbReference type="PROSITE-ProRule" id="PRU10141"/>
    </source>
</evidence>
<name>A0A2T0GTJ7_ACTMO</name>
<feature type="domain" description="Protein kinase" evidence="10">
    <location>
        <begin position="10"/>
        <end position="269"/>
    </location>
</feature>
<evidence type="ECO:0000259" key="10">
    <source>
        <dbReference type="PROSITE" id="PS50011"/>
    </source>
</evidence>
<evidence type="ECO:0000256" key="6">
    <source>
        <dbReference type="ARBA" id="ARBA00022840"/>
    </source>
</evidence>
<feature type="compositionally biased region" description="Low complexity" evidence="8">
    <location>
        <begin position="326"/>
        <end position="350"/>
    </location>
</feature>
<dbReference type="CDD" id="cd14014">
    <property type="entry name" value="STKc_PknB_like"/>
    <property type="match status" value="1"/>
</dbReference>
<keyword evidence="3" id="KW-0808">Transferase</keyword>
<dbReference type="SMART" id="SM00220">
    <property type="entry name" value="S_TKc"/>
    <property type="match status" value="1"/>
</dbReference>
<dbReference type="PANTHER" id="PTHR43289">
    <property type="entry name" value="MITOGEN-ACTIVATED PROTEIN KINASE KINASE KINASE 20-RELATED"/>
    <property type="match status" value="1"/>
</dbReference>
<keyword evidence="9" id="KW-0812">Transmembrane</keyword>
<dbReference type="Proteomes" id="UP000239352">
    <property type="component" value="Unassembled WGS sequence"/>
</dbReference>
<evidence type="ECO:0000313" key="12">
    <source>
        <dbReference type="Proteomes" id="UP000239352"/>
    </source>
</evidence>
<dbReference type="SUPFAM" id="SSF56112">
    <property type="entry name" value="Protein kinase-like (PK-like)"/>
    <property type="match status" value="1"/>
</dbReference>
<dbReference type="Gene3D" id="3.30.200.20">
    <property type="entry name" value="Phosphorylase Kinase, domain 1"/>
    <property type="match status" value="1"/>
</dbReference>
<dbReference type="Gene3D" id="1.10.510.10">
    <property type="entry name" value="Transferase(Phosphotransferase) domain 1"/>
    <property type="match status" value="1"/>
</dbReference>
<dbReference type="GO" id="GO:0005524">
    <property type="term" value="F:ATP binding"/>
    <property type="evidence" value="ECO:0007669"/>
    <property type="project" value="UniProtKB-UniRule"/>
</dbReference>
<gene>
    <name evidence="11" type="ORF">CEP50_15375</name>
</gene>
<feature type="binding site" evidence="7">
    <location>
        <position position="39"/>
    </location>
    <ligand>
        <name>ATP</name>
        <dbReference type="ChEBI" id="CHEBI:30616"/>
    </ligand>
</feature>
<evidence type="ECO:0000256" key="3">
    <source>
        <dbReference type="ARBA" id="ARBA00022679"/>
    </source>
</evidence>
<dbReference type="InterPro" id="IPR008271">
    <property type="entry name" value="Ser/Thr_kinase_AS"/>
</dbReference>
<keyword evidence="2" id="KW-0723">Serine/threonine-protein kinase</keyword>
<dbReference type="AlphaFoldDB" id="A0A2T0GTJ7"/>
<keyword evidence="5" id="KW-0418">Kinase</keyword>
<proteinExistence type="predicted"/>
<feature type="compositionally biased region" description="Pro residues" evidence="8">
    <location>
        <begin position="351"/>
        <end position="360"/>
    </location>
</feature>
<reference evidence="11 12" key="1">
    <citation type="submission" date="2018-03" db="EMBL/GenBank/DDBJ databases">
        <title>Actinopolyspora mortivallis from Sahara, screening for active biomolecules.</title>
        <authorList>
            <person name="Selama O."/>
            <person name="Wellington E.M.H."/>
            <person name="Hacene H."/>
        </authorList>
    </citation>
    <scope>NUCLEOTIDE SEQUENCE [LARGE SCALE GENOMIC DNA]</scope>
    <source>
        <strain evidence="11 12">M5A</strain>
    </source>
</reference>
<sequence length="584" mass="63038">MAGRLIGGRYRLHTRIGGGAMGSVWSGTDELLRRPVAVKAVRLPKGIPDEEADEIRERTLREARAIAVVTHPNVVTLYDVAREGEEPFVVMELVPSRSLAEIVRENGPLDDQQLAVVADAVAAALDTAHRSGVVHRDVKPGNVLLSSHGLVKLSDFGISRNIAEPTLTRTGIMLGTPAFIAPEVAAGEQVTSAADLWGLGATLFAAAEGRPPYDSDDNPVETITAVVHGPVPAPTRGGPVAEVVSGLMVKDPQRRMSLREVRRHVQPLLPEPGAEPFAHLLPDEPPTERTPMVELPESPSPTADEGSTESGSTEAAPGGSRDAAEHTPGGTEGPGAPEGEQEPAPLAADPGPLPFTPSPVPRRRRSRLGVTLLAVGALVVFLCSAGGAFLGTRVLTDRPLLPQSSPQQGAPRPELVPLRSFEGRLTHRGDGGGGSYRMPVPEEWASFQGYSQGPPTRSITEHRISPNGRQEIAVQRFGDYYKRGYTEQEYLDALWAKYNTPYGELRVFSDERTALSREHSPERRLVYRTTSYGVRDPGSEPLRRFTAALMIPHKGDLWIVRATAPQRSQARRLLERVASSFRAL</sequence>
<feature type="transmembrane region" description="Helical" evidence="9">
    <location>
        <begin position="368"/>
        <end position="390"/>
    </location>
</feature>
<organism evidence="11 12">
    <name type="scientific">Actinopolyspora mortivallis</name>
    <dbReference type="NCBI Taxonomy" id="33906"/>
    <lineage>
        <taxon>Bacteria</taxon>
        <taxon>Bacillati</taxon>
        <taxon>Actinomycetota</taxon>
        <taxon>Actinomycetes</taxon>
        <taxon>Actinopolysporales</taxon>
        <taxon>Actinopolysporaceae</taxon>
        <taxon>Actinopolyspora</taxon>
    </lineage>
</organism>
<protein>
    <recommendedName>
        <fullName evidence="1">non-specific serine/threonine protein kinase</fullName>
        <ecNumber evidence="1">2.7.11.1</ecNumber>
    </recommendedName>
</protein>
<keyword evidence="6 7" id="KW-0067">ATP-binding</keyword>
<dbReference type="InterPro" id="IPR011009">
    <property type="entry name" value="Kinase-like_dom_sf"/>
</dbReference>
<accession>A0A2T0GTJ7</accession>
<dbReference type="EMBL" id="PVSR01000032">
    <property type="protein sequence ID" value="PRW62421.1"/>
    <property type="molecule type" value="Genomic_DNA"/>
</dbReference>
<keyword evidence="12" id="KW-1185">Reference proteome</keyword>
<dbReference type="InterPro" id="IPR000719">
    <property type="entry name" value="Prot_kinase_dom"/>
</dbReference>
<dbReference type="PROSITE" id="PS50011">
    <property type="entry name" value="PROTEIN_KINASE_DOM"/>
    <property type="match status" value="1"/>
</dbReference>
<dbReference type="Pfam" id="PF00069">
    <property type="entry name" value="Pkinase"/>
    <property type="match status" value="1"/>
</dbReference>
<evidence type="ECO:0000256" key="4">
    <source>
        <dbReference type="ARBA" id="ARBA00022741"/>
    </source>
</evidence>
<dbReference type="PROSITE" id="PS00107">
    <property type="entry name" value="PROTEIN_KINASE_ATP"/>
    <property type="match status" value="1"/>
</dbReference>
<keyword evidence="4 7" id="KW-0547">Nucleotide-binding</keyword>
<evidence type="ECO:0000256" key="5">
    <source>
        <dbReference type="ARBA" id="ARBA00022777"/>
    </source>
</evidence>
<dbReference type="GO" id="GO:0004674">
    <property type="term" value="F:protein serine/threonine kinase activity"/>
    <property type="evidence" value="ECO:0007669"/>
    <property type="project" value="UniProtKB-KW"/>
</dbReference>
<comment type="caution">
    <text evidence="11">The sequence shown here is derived from an EMBL/GenBank/DDBJ whole genome shotgun (WGS) entry which is preliminary data.</text>
</comment>
<dbReference type="STRING" id="1050202.GCA_000384035_02932"/>
<evidence type="ECO:0000256" key="1">
    <source>
        <dbReference type="ARBA" id="ARBA00012513"/>
    </source>
</evidence>
<evidence type="ECO:0000256" key="8">
    <source>
        <dbReference type="SAM" id="MobiDB-lite"/>
    </source>
</evidence>
<keyword evidence="9" id="KW-1133">Transmembrane helix</keyword>
<dbReference type="EC" id="2.7.11.1" evidence="1"/>
<evidence type="ECO:0000256" key="9">
    <source>
        <dbReference type="SAM" id="Phobius"/>
    </source>
</evidence>
<keyword evidence="9" id="KW-0472">Membrane</keyword>